<reference evidence="2" key="1">
    <citation type="submission" date="2020-05" db="EMBL/GenBank/DDBJ databases">
        <authorList>
            <person name="Chiriac C."/>
            <person name="Salcher M."/>
            <person name="Ghai R."/>
            <person name="Kavagutti S V."/>
        </authorList>
    </citation>
    <scope>NUCLEOTIDE SEQUENCE</scope>
</reference>
<name>A0A6J6TIR8_9ZZZZ</name>
<evidence type="ECO:0000313" key="3">
    <source>
        <dbReference type="EMBL" id="CAB4821850.1"/>
    </source>
</evidence>
<sequence>MGTVPDIESPTEGPLSHLRVVDLTTARSGPTCVRQLADLGAQVIQVTMPGRGNLAGSDGYNLHRNKRSVTIDLKHADGLATFLRLTDAADVFVENMRPAVKHRLGIGPEVLRARNPGLIYASLSGFGQDGPYADRPSVDQIAQGMSGIMSVTGPPGTGPWRVGIALSDTAAGTMLAQGVLAAVIWRERTGHGQWLHTSLLESAINFMDFQACRWLTDGVVPPQEGNAHPTFFPMGTYRAADGLVNIAALKSLASFLAIIGASELLDDERFATTDARRTNRNAFDAACEARLTTHPVDVWVERFNAAGIPAGPVYRVDETFADPQVQHLGITAQVVVPGGDTATVLRYPVTLDRTPATVRSGPPAPGTHTLEVLRELGYDDDTVDRLVRDGAVSTDATPGINWLA</sequence>
<dbReference type="PANTHER" id="PTHR48207">
    <property type="entry name" value="SUCCINATE--HYDROXYMETHYLGLUTARATE COA-TRANSFERASE"/>
    <property type="match status" value="1"/>
</dbReference>
<gene>
    <name evidence="2" type="ORF">UFOPK2754_01576</name>
    <name evidence="3" type="ORF">UFOPK3139_00756</name>
    <name evidence="4" type="ORF">UFOPK3543_01494</name>
</gene>
<evidence type="ECO:0000256" key="1">
    <source>
        <dbReference type="ARBA" id="ARBA00022679"/>
    </source>
</evidence>
<dbReference type="GO" id="GO:0008410">
    <property type="term" value="F:CoA-transferase activity"/>
    <property type="evidence" value="ECO:0007669"/>
    <property type="project" value="TreeGrafter"/>
</dbReference>
<dbReference type="InterPro" id="IPR050483">
    <property type="entry name" value="CoA-transferase_III_domain"/>
</dbReference>
<dbReference type="EMBL" id="CAFBMH010000051">
    <property type="protein sequence ID" value="CAB4910842.1"/>
    <property type="molecule type" value="Genomic_DNA"/>
</dbReference>
<accession>A0A6J6TIR8</accession>
<protein>
    <submittedName>
        <fullName evidence="2">Unannotated protein</fullName>
    </submittedName>
</protein>
<dbReference type="EMBL" id="CAFABA010000021">
    <property type="protein sequence ID" value="CAB4821850.1"/>
    <property type="molecule type" value="Genomic_DNA"/>
</dbReference>
<dbReference type="AlphaFoldDB" id="A0A6J6TIR8"/>
<dbReference type="Gene3D" id="3.40.50.10540">
    <property type="entry name" value="Crotonobetainyl-coa:carnitine coa-transferase, domain 1"/>
    <property type="match status" value="1"/>
</dbReference>
<keyword evidence="1" id="KW-0808">Transferase</keyword>
<proteinExistence type="predicted"/>
<dbReference type="EMBL" id="CAEZYR010000053">
    <property type="protein sequence ID" value="CAB4747046.1"/>
    <property type="molecule type" value="Genomic_DNA"/>
</dbReference>
<dbReference type="InterPro" id="IPR044855">
    <property type="entry name" value="CoA-Trfase_III_dom3_sf"/>
</dbReference>
<evidence type="ECO:0000313" key="4">
    <source>
        <dbReference type="EMBL" id="CAB4910842.1"/>
    </source>
</evidence>
<dbReference type="PANTHER" id="PTHR48207:SF3">
    <property type="entry name" value="SUCCINATE--HYDROXYMETHYLGLUTARATE COA-TRANSFERASE"/>
    <property type="match status" value="1"/>
</dbReference>
<evidence type="ECO:0000313" key="2">
    <source>
        <dbReference type="EMBL" id="CAB4747046.1"/>
    </source>
</evidence>
<dbReference type="Gene3D" id="3.30.1540.10">
    <property type="entry name" value="formyl-coa transferase, domain 3"/>
    <property type="match status" value="1"/>
</dbReference>
<organism evidence="2">
    <name type="scientific">freshwater metagenome</name>
    <dbReference type="NCBI Taxonomy" id="449393"/>
    <lineage>
        <taxon>unclassified sequences</taxon>
        <taxon>metagenomes</taxon>
        <taxon>ecological metagenomes</taxon>
    </lineage>
</organism>
<dbReference type="SUPFAM" id="SSF89796">
    <property type="entry name" value="CoA-transferase family III (CaiB/BaiF)"/>
    <property type="match status" value="1"/>
</dbReference>
<dbReference type="Pfam" id="PF02515">
    <property type="entry name" value="CoA_transf_3"/>
    <property type="match status" value="1"/>
</dbReference>
<dbReference type="InterPro" id="IPR003673">
    <property type="entry name" value="CoA-Trfase_fam_III"/>
</dbReference>
<dbReference type="InterPro" id="IPR023606">
    <property type="entry name" value="CoA-Trfase_III_dom_1_sf"/>
</dbReference>